<evidence type="ECO:0000256" key="1">
    <source>
        <dbReference type="SAM" id="MobiDB-lite"/>
    </source>
</evidence>
<comment type="caution">
    <text evidence="2">The sequence shown here is derived from an EMBL/GenBank/DDBJ whole genome shotgun (WGS) entry which is preliminary data.</text>
</comment>
<dbReference type="AlphaFoldDB" id="A0A9P6JS39"/>
<reference evidence="2" key="1">
    <citation type="submission" date="2020-11" db="EMBL/GenBank/DDBJ databases">
        <authorList>
            <consortium name="DOE Joint Genome Institute"/>
            <person name="Ahrendt S."/>
            <person name="Riley R."/>
            <person name="Andreopoulos W."/>
            <person name="Labutti K."/>
            <person name="Pangilinan J."/>
            <person name="Ruiz-Duenas F.J."/>
            <person name="Barrasa J.M."/>
            <person name="Sanchez-Garcia M."/>
            <person name="Camarero S."/>
            <person name="Miyauchi S."/>
            <person name="Serrano A."/>
            <person name="Linde D."/>
            <person name="Babiker R."/>
            <person name="Drula E."/>
            <person name="Ayuso-Fernandez I."/>
            <person name="Pacheco R."/>
            <person name="Padilla G."/>
            <person name="Ferreira P."/>
            <person name="Barriuso J."/>
            <person name="Kellner H."/>
            <person name="Castanera R."/>
            <person name="Alfaro M."/>
            <person name="Ramirez L."/>
            <person name="Pisabarro A.G."/>
            <person name="Kuo A."/>
            <person name="Tritt A."/>
            <person name="Lipzen A."/>
            <person name="He G."/>
            <person name="Yan M."/>
            <person name="Ng V."/>
            <person name="Cullen D."/>
            <person name="Martin F."/>
            <person name="Rosso M.-N."/>
            <person name="Henrissat B."/>
            <person name="Hibbett D."/>
            <person name="Martinez A.T."/>
            <person name="Grigoriev I.V."/>
        </authorList>
    </citation>
    <scope>NUCLEOTIDE SEQUENCE</scope>
    <source>
        <strain evidence="2">CBS 506.95</strain>
    </source>
</reference>
<organism evidence="2 3">
    <name type="scientific">Crepidotus variabilis</name>
    <dbReference type="NCBI Taxonomy" id="179855"/>
    <lineage>
        <taxon>Eukaryota</taxon>
        <taxon>Fungi</taxon>
        <taxon>Dikarya</taxon>
        <taxon>Basidiomycota</taxon>
        <taxon>Agaricomycotina</taxon>
        <taxon>Agaricomycetes</taxon>
        <taxon>Agaricomycetidae</taxon>
        <taxon>Agaricales</taxon>
        <taxon>Agaricineae</taxon>
        <taxon>Crepidotaceae</taxon>
        <taxon>Crepidotus</taxon>
    </lineage>
</organism>
<sequence length="326" mass="35804">MQNDRKVLYMENTFGYADSGSPGTFSIPSSPFMRSRLGTPAIDSNLWHGLPIQTGDALGDAIGTINQNSNWRQSPTPTREVQTPYHYHDVQLSETDEALLPNDDTNDPSLSRTKAIHEGGSNSDITLCSPARGDSENYFSGREQEAELEELDLSSRRYKKRKTSIQNVSTQRQGRIDEPLFASDINREPLSSQSVSSTRDENMRMRSHLATEGSVESTFPSDNTLIGGRYRVVVVQSLKDGRFYDPRDLDDGALILGTDEKSTTGGSSASMLLAAMASSGEHGYMVSTVVLIRISRRISIQPTGVRYAATTTASRNRRPRGTNSAA</sequence>
<accession>A0A9P6JS39</accession>
<dbReference type="EMBL" id="MU157835">
    <property type="protein sequence ID" value="KAF9531542.1"/>
    <property type="molecule type" value="Genomic_DNA"/>
</dbReference>
<keyword evidence="3" id="KW-1185">Reference proteome</keyword>
<gene>
    <name evidence="2" type="ORF">CPB83DRAFT_849213</name>
</gene>
<proteinExistence type="predicted"/>
<feature type="region of interest" description="Disordered" evidence="1">
    <location>
        <begin position="306"/>
        <end position="326"/>
    </location>
</feature>
<evidence type="ECO:0000313" key="3">
    <source>
        <dbReference type="Proteomes" id="UP000807306"/>
    </source>
</evidence>
<protein>
    <submittedName>
        <fullName evidence="2">Uncharacterized protein</fullName>
    </submittedName>
</protein>
<dbReference type="Proteomes" id="UP000807306">
    <property type="component" value="Unassembled WGS sequence"/>
</dbReference>
<evidence type="ECO:0000313" key="2">
    <source>
        <dbReference type="EMBL" id="KAF9531542.1"/>
    </source>
</evidence>
<name>A0A9P6JS39_9AGAR</name>